<evidence type="ECO:0000313" key="1">
    <source>
        <dbReference type="EMBL" id="EDR96862.1"/>
    </source>
</evidence>
<gene>
    <name evidence="1" type="ORF">ANACAC_02567</name>
</gene>
<sequence>MYHPYINPLLIFCYSITENHLKRKKTAYGTALKVMLYTVLIY</sequence>
<keyword evidence="2" id="KW-1185">Reference proteome</keyword>
<dbReference type="STRING" id="411490.ANACAC_02567"/>
<protein>
    <submittedName>
        <fullName evidence="1">Uncharacterized protein</fullName>
    </submittedName>
</protein>
<dbReference type="AlphaFoldDB" id="B0MG58"/>
<evidence type="ECO:0000313" key="2">
    <source>
        <dbReference type="Proteomes" id="UP000004935"/>
    </source>
</evidence>
<name>B0MG58_ANACD</name>
<reference evidence="1" key="2">
    <citation type="submission" date="2013-11" db="EMBL/GenBank/DDBJ databases">
        <title>Draft genome sequence of Anaerostipes caccae (DSM 14662).</title>
        <authorList>
            <person name="Sudarsanam P."/>
            <person name="Ley R."/>
            <person name="Guruge J."/>
            <person name="Turnbaugh P.J."/>
            <person name="Mahowald M."/>
            <person name="Liep D."/>
            <person name="Gordon J."/>
        </authorList>
    </citation>
    <scope>NUCLEOTIDE SEQUENCE</scope>
    <source>
        <strain evidence="1">DSM 14662</strain>
    </source>
</reference>
<comment type="caution">
    <text evidence="1">The sequence shown here is derived from an EMBL/GenBank/DDBJ whole genome shotgun (WGS) entry which is preliminary data.</text>
</comment>
<proteinExistence type="predicted"/>
<organism evidence="1 2">
    <name type="scientific">Anaerostipes caccae (strain DSM 14662 / CCUG 47493 / JCM 13470 / NCIMB 13811 / L1-92)</name>
    <dbReference type="NCBI Taxonomy" id="411490"/>
    <lineage>
        <taxon>Bacteria</taxon>
        <taxon>Bacillati</taxon>
        <taxon>Bacillota</taxon>
        <taxon>Clostridia</taxon>
        <taxon>Lachnospirales</taxon>
        <taxon>Lachnospiraceae</taxon>
        <taxon>Anaerostipes</taxon>
    </lineage>
</organism>
<accession>B0MG58</accession>
<dbReference type="HOGENOM" id="CLU_3246316_0_0_9"/>
<dbReference type="EMBL" id="ABAX03000015">
    <property type="protein sequence ID" value="EDR96862.1"/>
    <property type="molecule type" value="Genomic_DNA"/>
</dbReference>
<reference evidence="1" key="1">
    <citation type="submission" date="2007-11" db="EMBL/GenBank/DDBJ databases">
        <authorList>
            <person name="Fulton L."/>
            <person name="Clifton S."/>
            <person name="Fulton B."/>
            <person name="Xu J."/>
            <person name="Minx P."/>
            <person name="Pepin K.H."/>
            <person name="Johnson M."/>
            <person name="Thiruvilangam P."/>
            <person name="Bhonagiri V."/>
            <person name="Nash W.E."/>
            <person name="Mardis E.R."/>
            <person name="Wilson R.K."/>
        </authorList>
    </citation>
    <scope>NUCLEOTIDE SEQUENCE [LARGE SCALE GENOMIC DNA]</scope>
    <source>
        <strain evidence="1">DSM 14662</strain>
    </source>
</reference>
<dbReference type="Proteomes" id="UP000004935">
    <property type="component" value="Unassembled WGS sequence"/>
</dbReference>